<name>A0ABW0JIJ0_9GAMM</name>
<dbReference type="Gene3D" id="1.10.10.10">
    <property type="entry name" value="Winged helix-like DNA-binding domain superfamily/Winged helix DNA-binding domain"/>
    <property type="match status" value="1"/>
</dbReference>
<dbReference type="Gene3D" id="1.10.1740.10">
    <property type="match status" value="1"/>
</dbReference>
<gene>
    <name evidence="8" type="ORF">ACFPME_03535</name>
</gene>
<evidence type="ECO:0000259" key="6">
    <source>
        <dbReference type="Pfam" id="PF04542"/>
    </source>
</evidence>
<keyword evidence="4" id="KW-0238">DNA-binding</keyword>
<dbReference type="InterPro" id="IPR007627">
    <property type="entry name" value="RNA_pol_sigma70_r2"/>
</dbReference>
<keyword evidence="9" id="KW-1185">Reference proteome</keyword>
<evidence type="ECO:0000256" key="2">
    <source>
        <dbReference type="ARBA" id="ARBA00023015"/>
    </source>
</evidence>
<proteinExistence type="inferred from homology"/>
<keyword evidence="2" id="KW-0805">Transcription regulation</keyword>
<evidence type="ECO:0000256" key="3">
    <source>
        <dbReference type="ARBA" id="ARBA00023082"/>
    </source>
</evidence>
<evidence type="ECO:0000313" key="8">
    <source>
        <dbReference type="EMBL" id="MFC5435612.1"/>
    </source>
</evidence>
<dbReference type="PANTHER" id="PTHR43133:SF62">
    <property type="entry name" value="RNA POLYMERASE SIGMA FACTOR SIGZ"/>
    <property type="match status" value="1"/>
</dbReference>
<dbReference type="InterPro" id="IPR036388">
    <property type="entry name" value="WH-like_DNA-bd_sf"/>
</dbReference>
<dbReference type="PANTHER" id="PTHR43133">
    <property type="entry name" value="RNA POLYMERASE ECF-TYPE SIGMA FACTO"/>
    <property type="match status" value="1"/>
</dbReference>
<dbReference type="InterPro" id="IPR013324">
    <property type="entry name" value="RNA_pol_sigma_r3/r4-like"/>
</dbReference>
<evidence type="ECO:0000259" key="7">
    <source>
        <dbReference type="Pfam" id="PF04545"/>
    </source>
</evidence>
<dbReference type="Proteomes" id="UP001596013">
    <property type="component" value="Unassembled WGS sequence"/>
</dbReference>
<organism evidence="8 9">
    <name type="scientific">Rhodanobacter umsongensis</name>
    <dbReference type="NCBI Taxonomy" id="633153"/>
    <lineage>
        <taxon>Bacteria</taxon>
        <taxon>Pseudomonadati</taxon>
        <taxon>Pseudomonadota</taxon>
        <taxon>Gammaproteobacteria</taxon>
        <taxon>Lysobacterales</taxon>
        <taxon>Rhodanobacteraceae</taxon>
        <taxon>Rhodanobacter</taxon>
    </lineage>
</organism>
<dbReference type="NCBIfam" id="TIGR02937">
    <property type="entry name" value="sigma70-ECF"/>
    <property type="match status" value="1"/>
</dbReference>
<keyword evidence="5" id="KW-0804">Transcription</keyword>
<evidence type="ECO:0000313" key="9">
    <source>
        <dbReference type="Proteomes" id="UP001596013"/>
    </source>
</evidence>
<evidence type="ECO:0000256" key="4">
    <source>
        <dbReference type="ARBA" id="ARBA00023125"/>
    </source>
</evidence>
<keyword evidence="3" id="KW-0731">Sigma factor</keyword>
<dbReference type="SUPFAM" id="SSF88659">
    <property type="entry name" value="Sigma3 and sigma4 domains of RNA polymerase sigma factors"/>
    <property type="match status" value="1"/>
</dbReference>
<dbReference type="SUPFAM" id="SSF88946">
    <property type="entry name" value="Sigma2 domain of RNA polymerase sigma factors"/>
    <property type="match status" value="1"/>
</dbReference>
<evidence type="ECO:0000256" key="5">
    <source>
        <dbReference type="ARBA" id="ARBA00023163"/>
    </source>
</evidence>
<dbReference type="InterPro" id="IPR007630">
    <property type="entry name" value="RNA_pol_sigma70_r4"/>
</dbReference>
<protein>
    <submittedName>
        <fullName evidence="8">Sigma-70 family RNA polymerase sigma factor</fullName>
    </submittedName>
</protein>
<reference evidence="9" key="1">
    <citation type="journal article" date="2019" name="Int. J. Syst. Evol. Microbiol.">
        <title>The Global Catalogue of Microorganisms (GCM) 10K type strain sequencing project: providing services to taxonomists for standard genome sequencing and annotation.</title>
        <authorList>
            <consortium name="The Broad Institute Genomics Platform"/>
            <consortium name="The Broad Institute Genome Sequencing Center for Infectious Disease"/>
            <person name="Wu L."/>
            <person name="Ma J."/>
        </authorList>
    </citation>
    <scope>NUCLEOTIDE SEQUENCE [LARGE SCALE GENOMIC DNA]</scope>
    <source>
        <strain evidence="9">JCM 17130</strain>
    </source>
</reference>
<dbReference type="InterPro" id="IPR013325">
    <property type="entry name" value="RNA_pol_sigma_r2"/>
</dbReference>
<feature type="domain" description="RNA polymerase sigma-70 region 4" evidence="7">
    <location>
        <begin position="169"/>
        <end position="217"/>
    </location>
</feature>
<accession>A0ABW0JIJ0</accession>
<sequence>MQRRLHAWGSALRGPMREPANRCIDDYVFRSQDALPMSVSSPAERDELNQLLQRAGRGDQQAFAELYRRTSSKLFGICLRMLRDRGEAEEVLQETYTTVWRRAASFDAAKASAITWLVTLSRNKAIDRLRQHREELMDDPARLDETVDEQPTPAADAETSQEYQRLQHCLDQLEPQQQSSVREAFFTGATYNELAMRCKVPLGTMKSWIRRSLMQLRTCLDQ</sequence>
<dbReference type="InterPro" id="IPR014284">
    <property type="entry name" value="RNA_pol_sigma-70_dom"/>
</dbReference>
<dbReference type="RefSeq" id="WP_377302073.1">
    <property type="nucleotide sequence ID" value="NZ_JBHSMK010000002.1"/>
</dbReference>
<evidence type="ECO:0000256" key="1">
    <source>
        <dbReference type="ARBA" id="ARBA00010641"/>
    </source>
</evidence>
<comment type="caution">
    <text evidence="8">The sequence shown here is derived from an EMBL/GenBank/DDBJ whole genome shotgun (WGS) entry which is preliminary data.</text>
</comment>
<dbReference type="Pfam" id="PF04542">
    <property type="entry name" value="Sigma70_r2"/>
    <property type="match status" value="1"/>
</dbReference>
<comment type="similarity">
    <text evidence="1">Belongs to the sigma-70 factor family. ECF subfamily.</text>
</comment>
<dbReference type="Pfam" id="PF04545">
    <property type="entry name" value="Sigma70_r4"/>
    <property type="match status" value="1"/>
</dbReference>
<dbReference type="InterPro" id="IPR039425">
    <property type="entry name" value="RNA_pol_sigma-70-like"/>
</dbReference>
<feature type="domain" description="RNA polymerase sigma-70 region 2" evidence="6">
    <location>
        <begin position="66"/>
        <end position="133"/>
    </location>
</feature>
<dbReference type="EMBL" id="JBHSMK010000002">
    <property type="protein sequence ID" value="MFC5435612.1"/>
    <property type="molecule type" value="Genomic_DNA"/>
</dbReference>